<keyword evidence="3" id="KW-0808">Transferase</keyword>
<proteinExistence type="inferred from homology"/>
<dbReference type="PANTHER" id="PTHR36699:SF1">
    <property type="entry name" value="L,D-TRANSPEPTIDASE YAFK-RELATED"/>
    <property type="match status" value="1"/>
</dbReference>
<evidence type="ECO:0000256" key="2">
    <source>
        <dbReference type="ARBA" id="ARBA00005992"/>
    </source>
</evidence>
<dbReference type="GO" id="GO:0071555">
    <property type="term" value="P:cell wall organization"/>
    <property type="evidence" value="ECO:0007669"/>
    <property type="project" value="UniProtKB-UniRule"/>
</dbReference>
<reference evidence="9 10" key="1">
    <citation type="submission" date="2020-02" db="EMBL/GenBank/DDBJ databases">
        <title>Genome sequences of Thiorhodococcus mannitoliphagus and Thiorhodococcus minor, purple sulfur photosynthetic bacteria in the gammaproteobacterial family, Chromatiaceae.</title>
        <authorList>
            <person name="Aviles F.A."/>
            <person name="Meyer T.E."/>
            <person name="Kyndt J.A."/>
        </authorList>
    </citation>
    <scope>NUCLEOTIDE SEQUENCE [LARGE SCALE GENOMIC DNA]</scope>
    <source>
        <strain evidence="9 10">DSM 11518</strain>
    </source>
</reference>
<dbReference type="InterPro" id="IPR005490">
    <property type="entry name" value="LD_TPept_cat_dom"/>
</dbReference>
<dbReference type="Gene3D" id="2.40.440.10">
    <property type="entry name" value="L,D-transpeptidase catalytic domain-like"/>
    <property type="match status" value="1"/>
</dbReference>
<evidence type="ECO:0000256" key="7">
    <source>
        <dbReference type="PROSITE-ProRule" id="PRU01373"/>
    </source>
</evidence>
<evidence type="ECO:0000256" key="4">
    <source>
        <dbReference type="ARBA" id="ARBA00022960"/>
    </source>
</evidence>
<feature type="active site" description="Nucleophile" evidence="7">
    <location>
        <position position="148"/>
    </location>
</feature>
<comment type="pathway">
    <text evidence="1 7">Cell wall biogenesis; peptidoglycan biosynthesis.</text>
</comment>
<keyword evidence="5 7" id="KW-0573">Peptidoglycan synthesis</keyword>
<dbReference type="GO" id="GO:0004180">
    <property type="term" value="F:carboxypeptidase activity"/>
    <property type="evidence" value="ECO:0007669"/>
    <property type="project" value="UniProtKB-ARBA"/>
</dbReference>
<dbReference type="GO" id="GO:0016740">
    <property type="term" value="F:transferase activity"/>
    <property type="evidence" value="ECO:0007669"/>
    <property type="project" value="UniProtKB-KW"/>
</dbReference>
<evidence type="ECO:0000313" key="10">
    <source>
        <dbReference type="Proteomes" id="UP000483379"/>
    </source>
</evidence>
<dbReference type="Pfam" id="PF03734">
    <property type="entry name" value="YkuD"/>
    <property type="match status" value="1"/>
</dbReference>
<name>A0A6M0JZF9_9GAMM</name>
<dbReference type="SUPFAM" id="SSF141523">
    <property type="entry name" value="L,D-transpeptidase catalytic domain-like"/>
    <property type="match status" value="1"/>
</dbReference>
<dbReference type="Proteomes" id="UP000483379">
    <property type="component" value="Unassembled WGS sequence"/>
</dbReference>
<evidence type="ECO:0000256" key="3">
    <source>
        <dbReference type="ARBA" id="ARBA00022679"/>
    </source>
</evidence>
<dbReference type="GO" id="GO:0009252">
    <property type="term" value="P:peptidoglycan biosynthetic process"/>
    <property type="evidence" value="ECO:0007669"/>
    <property type="project" value="UniProtKB-UniPathway"/>
</dbReference>
<evidence type="ECO:0000313" key="9">
    <source>
        <dbReference type="EMBL" id="NEV62852.1"/>
    </source>
</evidence>
<feature type="active site" description="Proton donor/acceptor" evidence="7">
    <location>
        <position position="126"/>
    </location>
</feature>
<dbReference type="EMBL" id="JAAIJQ010000036">
    <property type="protein sequence ID" value="NEV62852.1"/>
    <property type="molecule type" value="Genomic_DNA"/>
</dbReference>
<gene>
    <name evidence="9" type="ORF">G3446_13285</name>
</gene>
<dbReference type="UniPathway" id="UPA00219"/>
<dbReference type="PROSITE" id="PS52029">
    <property type="entry name" value="LD_TPASE"/>
    <property type="match status" value="1"/>
</dbReference>
<keyword evidence="10" id="KW-1185">Reference proteome</keyword>
<keyword evidence="6 7" id="KW-0961">Cell wall biogenesis/degradation</keyword>
<dbReference type="RefSeq" id="WP_164453318.1">
    <property type="nucleotide sequence ID" value="NZ_JAAIJQ010000036.1"/>
</dbReference>
<feature type="domain" description="L,D-TPase catalytic" evidence="8">
    <location>
        <begin position="36"/>
        <end position="172"/>
    </location>
</feature>
<comment type="caution">
    <text evidence="9">The sequence shown here is derived from an EMBL/GenBank/DDBJ whole genome shotgun (WGS) entry which is preliminary data.</text>
</comment>
<dbReference type="PANTHER" id="PTHR36699">
    <property type="entry name" value="LD-TRANSPEPTIDASE"/>
    <property type="match status" value="1"/>
</dbReference>
<dbReference type="AlphaFoldDB" id="A0A6M0JZF9"/>
<evidence type="ECO:0000256" key="5">
    <source>
        <dbReference type="ARBA" id="ARBA00022984"/>
    </source>
</evidence>
<comment type="similarity">
    <text evidence="2">Belongs to the YkuD family.</text>
</comment>
<dbReference type="InterPro" id="IPR038063">
    <property type="entry name" value="Transpep_catalytic_dom"/>
</dbReference>
<keyword evidence="4 7" id="KW-0133">Cell shape</keyword>
<evidence type="ECO:0000256" key="1">
    <source>
        <dbReference type="ARBA" id="ARBA00004752"/>
    </source>
</evidence>
<sequence>MALVLKLVLVLAVVALALWLYAHWPRSALPAEARADRVLALKAERRLRLYRGDALLREYSVALGFAPVGAKEREGDGKTPEGHYVIDYRNPNSRFYRSLHISYPTASETLRAKARGVSPGGAIMIHGLRNGAGFWGRLHRWRDWTAGCIAVTDAEMAEIWRAVPDGTPIEIRP</sequence>
<accession>A0A6M0JZF9</accession>
<evidence type="ECO:0000259" key="8">
    <source>
        <dbReference type="PROSITE" id="PS52029"/>
    </source>
</evidence>
<organism evidence="9 10">
    <name type="scientific">Thiorhodococcus minor</name>
    <dbReference type="NCBI Taxonomy" id="57489"/>
    <lineage>
        <taxon>Bacteria</taxon>
        <taxon>Pseudomonadati</taxon>
        <taxon>Pseudomonadota</taxon>
        <taxon>Gammaproteobacteria</taxon>
        <taxon>Chromatiales</taxon>
        <taxon>Chromatiaceae</taxon>
        <taxon>Thiorhodococcus</taxon>
    </lineage>
</organism>
<evidence type="ECO:0000256" key="6">
    <source>
        <dbReference type="ARBA" id="ARBA00023316"/>
    </source>
</evidence>
<dbReference type="GO" id="GO:0008360">
    <property type="term" value="P:regulation of cell shape"/>
    <property type="evidence" value="ECO:0007669"/>
    <property type="project" value="UniProtKB-UniRule"/>
</dbReference>
<protein>
    <submittedName>
        <fullName evidence="9">L,D-transpeptidase family protein</fullName>
    </submittedName>
</protein>
<dbReference type="CDD" id="cd16913">
    <property type="entry name" value="YkuD_like"/>
    <property type="match status" value="1"/>
</dbReference>